<comment type="caution">
    <text evidence="1">The sequence shown here is derived from an EMBL/GenBank/DDBJ whole genome shotgun (WGS) entry which is preliminary data.</text>
</comment>
<gene>
    <name evidence="1" type="ORF">H6D15_02695</name>
</gene>
<protein>
    <submittedName>
        <fullName evidence="1">Uncharacterized protein</fullName>
    </submittedName>
</protein>
<keyword evidence="2" id="KW-1185">Reference proteome</keyword>
<reference evidence="1 2" key="1">
    <citation type="journal article" date="2021" name="Sci. Rep.">
        <title>The distribution of antibiotic resistance genes in chicken gut microbiota commensals.</title>
        <authorList>
            <person name="Juricova H."/>
            <person name="Matiasovicova J."/>
            <person name="Kubasova T."/>
            <person name="Cejkova D."/>
            <person name="Rychlik I."/>
        </authorList>
    </citation>
    <scope>NUCLEOTIDE SEQUENCE [LARGE SCALE GENOMIC DNA]</scope>
    <source>
        <strain evidence="1 2">An421</strain>
    </source>
</reference>
<proteinExistence type="predicted"/>
<sequence>MNRDKHRPCHSPKTMVTVFALVAGIVLLLGTESEYCISNIIGLAIAYAACRKLNLFYE</sequence>
<name>A0AA40ZRJ2_9BACT</name>
<accession>A0AA40ZRJ2</accession>
<dbReference type="EMBL" id="JACJMO010000002">
    <property type="protein sequence ID" value="MBM6856521.1"/>
    <property type="molecule type" value="Genomic_DNA"/>
</dbReference>
<evidence type="ECO:0000313" key="2">
    <source>
        <dbReference type="Proteomes" id="UP000698924"/>
    </source>
</evidence>
<dbReference type="RefSeq" id="WP_204971131.1">
    <property type="nucleotide sequence ID" value="NZ_JAAZTS010000002.1"/>
</dbReference>
<dbReference type="Proteomes" id="UP000698924">
    <property type="component" value="Unassembled WGS sequence"/>
</dbReference>
<organism evidence="1 2">
    <name type="scientific">Caecibacteroides pullorum</name>
    <dbReference type="NCBI Taxonomy" id="2725562"/>
    <lineage>
        <taxon>Bacteria</taxon>
        <taxon>Pseudomonadati</taxon>
        <taxon>Bacteroidota</taxon>
        <taxon>Bacteroidia</taxon>
        <taxon>Bacteroidales</taxon>
        <taxon>Bacteroidaceae</taxon>
        <taxon>Caecibacteroides</taxon>
    </lineage>
</organism>
<evidence type="ECO:0000313" key="1">
    <source>
        <dbReference type="EMBL" id="MBM6856521.1"/>
    </source>
</evidence>
<dbReference type="AlphaFoldDB" id="A0AA40ZRJ2"/>